<dbReference type="Gene3D" id="3.30.43.10">
    <property type="entry name" value="Uridine Diphospho-n-acetylenolpyruvylglucosamine Reductase, domain 2"/>
    <property type="match status" value="1"/>
</dbReference>
<reference evidence="5" key="1">
    <citation type="submission" date="2016-11" db="EMBL/GenBank/DDBJ databases">
        <authorList>
            <person name="Varghese N."/>
            <person name="Submissions S."/>
        </authorList>
    </citation>
    <scope>NUCLEOTIDE SEQUENCE [LARGE SCALE GENOMIC DNA]</scope>
    <source>
        <strain evidence="5">GAS401</strain>
    </source>
</reference>
<dbReference type="GO" id="GO:0016491">
    <property type="term" value="F:oxidoreductase activity"/>
    <property type="evidence" value="ECO:0007669"/>
    <property type="project" value="InterPro"/>
</dbReference>
<keyword evidence="1" id="KW-0285">Flavoprotein</keyword>
<dbReference type="Pfam" id="PF00941">
    <property type="entry name" value="FAD_binding_5"/>
    <property type="match status" value="1"/>
</dbReference>
<accession>A0A1M7U4M6</accession>
<keyword evidence="5" id="KW-1185">Reference proteome</keyword>
<evidence type="ECO:0000256" key="2">
    <source>
        <dbReference type="ARBA" id="ARBA00022827"/>
    </source>
</evidence>
<dbReference type="OrthoDB" id="9814706at2"/>
<dbReference type="InterPro" id="IPR036683">
    <property type="entry name" value="CO_DH_flav_C_dom_sf"/>
</dbReference>
<dbReference type="PANTHER" id="PTHR42659:SF9">
    <property type="entry name" value="XANTHINE DEHYDROGENASE FAD-BINDING SUBUNIT XDHB-RELATED"/>
    <property type="match status" value="1"/>
</dbReference>
<dbReference type="InterPro" id="IPR036318">
    <property type="entry name" value="FAD-bd_PCMH-like_sf"/>
</dbReference>
<evidence type="ECO:0000313" key="5">
    <source>
        <dbReference type="Proteomes" id="UP000184096"/>
    </source>
</evidence>
<name>A0A1M7U4M6_9BRAD</name>
<evidence type="ECO:0000256" key="1">
    <source>
        <dbReference type="ARBA" id="ARBA00022630"/>
    </source>
</evidence>
<dbReference type="EMBL" id="LT670849">
    <property type="protein sequence ID" value="SHN77854.1"/>
    <property type="molecule type" value="Genomic_DNA"/>
</dbReference>
<dbReference type="InterPro" id="IPR016167">
    <property type="entry name" value="FAD-bd_PCMH_sub1"/>
</dbReference>
<gene>
    <name evidence="4" type="ORF">SAMN05444170_3519</name>
</gene>
<dbReference type="RefSeq" id="WP_072819504.1">
    <property type="nucleotide sequence ID" value="NZ_LT670849.1"/>
</dbReference>
<dbReference type="AlphaFoldDB" id="A0A1M7U4M6"/>
<dbReference type="PROSITE" id="PS51387">
    <property type="entry name" value="FAD_PCMH"/>
    <property type="match status" value="1"/>
</dbReference>
<dbReference type="InterPro" id="IPR002346">
    <property type="entry name" value="Mopterin_DH_FAD-bd"/>
</dbReference>
<evidence type="ECO:0000313" key="4">
    <source>
        <dbReference type="EMBL" id="SHN77854.1"/>
    </source>
</evidence>
<dbReference type="GO" id="GO:0071949">
    <property type="term" value="F:FAD binding"/>
    <property type="evidence" value="ECO:0007669"/>
    <property type="project" value="InterPro"/>
</dbReference>
<dbReference type="InterPro" id="IPR005107">
    <property type="entry name" value="CO_DH_flav_C"/>
</dbReference>
<feature type="domain" description="FAD-binding PCMH-type" evidence="3">
    <location>
        <begin position="1"/>
        <end position="224"/>
    </location>
</feature>
<organism evidence="4 5">
    <name type="scientific">Bradyrhizobium erythrophlei</name>
    <dbReference type="NCBI Taxonomy" id="1437360"/>
    <lineage>
        <taxon>Bacteria</taxon>
        <taxon>Pseudomonadati</taxon>
        <taxon>Pseudomonadota</taxon>
        <taxon>Alphaproteobacteria</taxon>
        <taxon>Hyphomicrobiales</taxon>
        <taxon>Nitrobacteraceae</taxon>
        <taxon>Bradyrhizobium</taxon>
    </lineage>
</organism>
<dbReference type="InterPro" id="IPR016166">
    <property type="entry name" value="FAD-bd_PCMH"/>
</dbReference>
<dbReference type="Pfam" id="PF03450">
    <property type="entry name" value="CO_deh_flav_C"/>
    <property type="match status" value="1"/>
</dbReference>
<dbReference type="PANTHER" id="PTHR42659">
    <property type="entry name" value="XANTHINE DEHYDROGENASE SUBUNIT C-RELATED"/>
    <property type="match status" value="1"/>
</dbReference>
<dbReference type="SUPFAM" id="SSF56176">
    <property type="entry name" value="FAD-binding/transporter-associated domain-like"/>
    <property type="match status" value="1"/>
</dbReference>
<proteinExistence type="predicted"/>
<dbReference type="InterPro" id="IPR016169">
    <property type="entry name" value="FAD-bd_PCMH_sub2"/>
</dbReference>
<dbReference type="Gene3D" id="3.30.465.10">
    <property type="match status" value="2"/>
</dbReference>
<dbReference type="Gene3D" id="3.30.390.50">
    <property type="entry name" value="CO dehydrogenase flavoprotein, C-terminal domain"/>
    <property type="match status" value="1"/>
</dbReference>
<protein>
    <submittedName>
        <fullName evidence="4">Xanthine dehydrogenase YagS FAD-binding subunit</fullName>
    </submittedName>
</protein>
<keyword evidence="2" id="KW-0274">FAD</keyword>
<dbReference type="InterPro" id="IPR051312">
    <property type="entry name" value="Diverse_Substr_Oxidored"/>
</dbReference>
<dbReference type="Proteomes" id="UP000184096">
    <property type="component" value="Chromosome I"/>
</dbReference>
<sequence>MHPFRLSHAPDAAIAIASHTRDPGLTFIAGGTDLIGLMKDRVTLPDCVMDINGLSDFSRIEPLPGGGIRIGALARMSDVAANIEVRRRFPVIAEGLLFAASGQLRNMASIGGNIMQRTRCAYFRDEDGPPCNKRRPGSGCSAFHGINRNHAIFGWSDACVATHPSDVAVAFAAMDAIVLIRGRSGERSIPFADFHCLPGSTPERDNVLERGDLIVAIEVPGRPEGRASHYLKLRDRQSYEFALVSAAAAVAIDEKRIRSARLAMGGVAHRPWRLTAAEEALGGIALDETDKLRAAIATSFADARPLTHNAFKIELAQRVALRALQAAGARA</sequence>
<dbReference type="SMART" id="SM01092">
    <property type="entry name" value="CO_deh_flav_C"/>
    <property type="match status" value="1"/>
</dbReference>
<evidence type="ECO:0000259" key="3">
    <source>
        <dbReference type="PROSITE" id="PS51387"/>
    </source>
</evidence>
<dbReference type="SUPFAM" id="SSF55447">
    <property type="entry name" value="CO dehydrogenase flavoprotein C-terminal domain-like"/>
    <property type="match status" value="1"/>
</dbReference>